<evidence type="ECO:0000313" key="2">
    <source>
        <dbReference type="EMBL" id="MQM71865.1"/>
    </source>
</evidence>
<reference evidence="2" key="1">
    <citation type="journal article" date="2020" name="Appl. Environ. Microbiol.">
        <title>Medium-Chain Fatty Acid Synthesis by 'Candidatus Weimeria bifida' gen. nov., sp. nov., and 'Candidatus Pseudoramibacter fermentans' sp. nov.</title>
        <authorList>
            <person name="Scarborough M.J."/>
            <person name="Myers K.S."/>
            <person name="Donohue T.J."/>
            <person name="Noguera D.R."/>
        </authorList>
    </citation>
    <scope>NUCLEOTIDE SEQUENCE</scope>
    <source>
        <strain evidence="2">EUB1.1</strain>
    </source>
</reference>
<name>A0A6L5GNP9_9FIRM</name>
<dbReference type="Pfam" id="PF03780">
    <property type="entry name" value="Asp23"/>
    <property type="match status" value="1"/>
</dbReference>
<dbReference type="Proteomes" id="UP000473648">
    <property type="component" value="Unassembled WGS sequence"/>
</dbReference>
<dbReference type="InterPro" id="IPR005531">
    <property type="entry name" value="Asp23"/>
</dbReference>
<comment type="similarity">
    <text evidence="1">Belongs to the asp23 family.</text>
</comment>
<gene>
    <name evidence="2" type="ORF">FRC53_00200</name>
</gene>
<sequence>MKLKLENDLGRIEISRKAIADIAADTAMQCYGLVGMAHQRGTDGLIELLTRERSSKGVSVVIDDDGKLIIDLYVIVEQVIKISVVAENIISAVKYQVERQTSMKVKRVTVNVVSVRA</sequence>
<organism evidence="2 3">
    <name type="scientific">Candidatus Pseudoramibacter fermentans</name>
    <dbReference type="NCBI Taxonomy" id="2594427"/>
    <lineage>
        <taxon>Bacteria</taxon>
        <taxon>Bacillati</taxon>
        <taxon>Bacillota</taxon>
        <taxon>Clostridia</taxon>
        <taxon>Eubacteriales</taxon>
        <taxon>Eubacteriaceae</taxon>
        <taxon>Pseudoramibacter</taxon>
    </lineage>
</organism>
<dbReference type="PANTHER" id="PTHR34297:SF2">
    <property type="entry name" value="ASP23_GLS24 FAMILY ENVELOPE STRESS RESPONSE PROTEIN"/>
    <property type="match status" value="1"/>
</dbReference>
<evidence type="ECO:0000256" key="1">
    <source>
        <dbReference type="ARBA" id="ARBA00005721"/>
    </source>
</evidence>
<dbReference type="EMBL" id="VOGB01000003">
    <property type="protein sequence ID" value="MQM71865.1"/>
    <property type="molecule type" value="Genomic_DNA"/>
</dbReference>
<comment type="caution">
    <text evidence="2">The sequence shown here is derived from an EMBL/GenBank/DDBJ whole genome shotgun (WGS) entry which is preliminary data.</text>
</comment>
<protein>
    <submittedName>
        <fullName evidence="2">Asp23/Gls24 family envelope stress response protein</fullName>
    </submittedName>
</protein>
<evidence type="ECO:0000313" key="3">
    <source>
        <dbReference type="Proteomes" id="UP000473648"/>
    </source>
</evidence>
<dbReference type="AlphaFoldDB" id="A0A6L5GNP9"/>
<dbReference type="PANTHER" id="PTHR34297">
    <property type="entry name" value="HYPOTHETICAL CYTOSOLIC PROTEIN-RELATED"/>
    <property type="match status" value="1"/>
</dbReference>
<accession>A0A6L5GNP9</accession>
<proteinExistence type="inferred from homology"/>
<keyword evidence="3" id="KW-1185">Reference proteome</keyword>